<keyword evidence="2" id="KW-1185">Reference proteome</keyword>
<sequence length="220" mass="23866">MNDISDHPSPRSLKKADFDNVHHTMKASVSGAINLPANLRAQIAKGVTNGITEAESNGHCSKLSEMDRDTFTKIILGTITTQTTAGAPDTDIHAKLMAQMPDTAADNRLIAVVNGTNIVEIKSSSANIILNIVHQASVNIMEGRDSRYLGEAISVLLEAYFSNDWFKGSVRLSTASLLDRGDVKVVADAEHREDLDRLIQSTAWHEEVEEKSGSLAKTNL</sequence>
<dbReference type="RefSeq" id="XP_037164626.1">
    <property type="nucleotide sequence ID" value="XM_037308360.1"/>
</dbReference>
<dbReference type="GeneID" id="59288110"/>
<dbReference type="AlphaFoldDB" id="A0A8H6FV02"/>
<evidence type="ECO:0000313" key="1">
    <source>
        <dbReference type="EMBL" id="KAF6235255.1"/>
    </source>
</evidence>
<comment type="caution">
    <text evidence="1">The sequence shown here is derived from an EMBL/GenBank/DDBJ whole genome shotgun (WGS) entry which is preliminary data.</text>
</comment>
<dbReference type="Proteomes" id="UP000578531">
    <property type="component" value="Unassembled WGS sequence"/>
</dbReference>
<protein>
    <submittedName>
        <fullName evidence="1">Uncharacterized protein</fullName>
    </submittedName>
</protein>
<dbReference type="OrthoDB" id="5478256at2759"/>
<evidence type="ECO:0000313" key="2">
    <source>
        <dbReference type="Proteomes" id="UP000578531"/>
    </source>
</evidence>
<gene>
    <name evidence="1" type="ORF">HO173_006449</name>
</gene>
<organism evidence="1 2">
    <name type="scientific">Letharia columbiana</name>
    <dbReference type="NCBI Taxonomy" id="112416"/>
    <lineage>
        <taxon>Eukaryota</taxon>
        <taxon>Fungi</taxon>
        <taxon>Dikarya</taxon>
        <taxon>Ascomycota</taxon>
        <taxon>Pezizomycotina</taxon>
        <taxon>Lecanoromycetes</taxon>
        <taxon>OSLEUM clade</taxon>
        <taxon>Lecanoromycetidae</taxon>
        <taxon>Lecanorales</taxon>
        <taxon>Lecanorineae</taxon>
        <taxon>Parmeliaceae</taxon>
        <taxon>Letharia</taxon>
    </lineage>
</organism>
<proteinExistence type="predicted"/>
<reference evidence="1 2" key="1">
    <citation type="journal article" date="2020" name="Genomics">
        <title>Complete, high-quality genomes from long-read metagenomic sequencing of two wolf lichen thalli reveals enigmatic genome architecture.</title>
        <authorList>
            <person name="McKenzie S.K."/>
            <person name="Walston R.F."/>
            <person name="Allen J.L."/>
        </authorList>
    </citation>
    <scope>NUCLEOTIDE SEQUENCE [LARGE SCALE GENOMIC DNA]</scope>
    <source>
        <strain evidence="1">WasteWater2</strain>
    </source>
</reference>
<name>A0A8H6FV02_9LECA</name>
<accession>A0A8H6FV02</accession>
<dbReference type="EMBL" id="JACCJC010000025">
    <property type="protein sequence ID" value="KAF6235255.1"/>
    <property type="molecule type" value="Genomic_DNA"/>
</dbReference>